<sequence length="396" mass="45013">MALRLKLRSIFLSRHFSTSILNPNSSKNPQATKQKSRAALSLLRTENNPERILEICRSAQLTPESHLDRNVYSEAISKLKGLNYFNGIRAFFQESMARPDMKSERFVSHFMVLYGQAGMVDDARKTFEEMPQMGFDRTVKTLNALLFSCVLAKDHEEMKRVYMEFPVIYGIVPNLDTYNTVIKGFCESGDSSSCFSILAEMSRKGVKPNATTFGAMIAGFYEEGKFEDVGKALEMMKEHGVSPGISIYNTRIKSLCKLGRSKEAKALFEGILSRGYKPNNVTYNYLIHGFCKEGDLEEAKRLFERMVRSEIKPDGFCYFTLVYFLCKGEEFEAALKICRECLAKGWVPNFTTMKLLVEGLASISKVNEAKEIIRQLKEKFSLNADKWTEIEKGLAK</sequence>
<comment type="similarity">
    <text evidence="1">Belongs to the PPR family. P subfamily.</text>
</comment>
<feature type="repeat" description="PPR" evidence="3">
    <location>
        <begin position="209"/>
        <end position="243"/>
    </location>
</feature>
<evidence type="ECO:0000313" key="5">
    <source>
        <dbReference type="Proteomes" id="UP001630127"/>
    </source>
</evidence>
<dbReference type="EMBL" id="JBJUIK010000007">
    <property type="protein sequence ID" value="KAL3522023.1"/>
    <property type="molecule type" value="Genomic_DNA"/>
</dbReference>
<dbReference type="Pfam" id="PF12854">
    <property type="entry name" value="PPR_1"/>
    <property type="match status" value="1"/>
</dbReference>
<keyword evidence="2" id="KW-0677">Repeat</keyword>
<dbReference type="PANTHER" id="PTHR47939">
    <property type="entry name" value="MEMBRANE-ASSOCIATED SALT-INDUCIBLE PROTEIN-LIKE"/>
    <property type="match status" value="1"/>
</dbReference>
<dbReference type="Gene3D" id="1.25.40.10">
    <property type="entry name" value="Tetratricopeptide repeat domain"/>
    <property type="match status" value="3"/>
</dbReference>
<dbReference type="Pfam" id="PF13041">
    <property type="entry name" value="PPR_2"/>
    <property type="match status" value="1"/>
</dbReference>
<comment type="caution">
    <text evidence="4">The sequence shown here is derived from an EMBL/GenBank/DDBJ whole genome shotgun (WGS) entry which is preliminary data.</text>
</comment>
<feature type="repeat" description="PPR" evidence="3">
    <location>
        <begin position="244"/>
        <end position="278"/>
    </location>
</feature>
<dbReference type="InterPro" id="IPR011990">
    <property type="entry name" value="TPR-like_helical_dom_sf"/>
</dbReference>
<evidence type="ECO:0000256" key="2">
    <source>
        <dbReference type="ARBA" id="ARBA00022737"/>
    </source>
</evidence>
<dbReference type="NCBIfam" id="TIGR00756">
    <property type="entry name" value="PPR"/>
    <property type="match status" value="5"/>
</dbReference>
<evidence type="ECO:0000256" key="1">
    <source>
        <dbReference type="ARBA" id="ARBA00007626"/>
    </source>
</evidence>
<feature type="repeat" description="PPR" evidence="3">
    <location>
        <begin position="174"/>
        <end position="208"/>
    </location>
</feature>
<protein>
    <recommendedName>
        <fullName evidence="6">Pentatricopeptide repeat-containing protein</fullName>
    </recommendedName>
</protein>
<proteinExistence type="inferred from homology"/>
<dbReference type="PANTHER" id="PTHR47939:SF9">
    <property type="entry name" value="(WILD MALAYSIAN BANANA) HYPOTHETICAL PROTEIN"/>
    <property type="match status" value="1"/>
</dbReference>
<dbReference type="Pfam" id="PF01535">
    <property type="entry name" value="PPR"/>
    <property type="match status" value="1"/>
</dbReference>
<evidence type="ECO:0000256" key="3">
    <source>
        <dbReference type="PROSITE-ProRule" id="PRU00708"/>
    </source>
</evidence>
<gene>
    <name evidence="4" type="ORF">ACH5RR_014857</name>
</gene>
<reference evidence="4 5" key="1">
    <citation type="submission" date="2024-11" db="EMBL/GenBank/DDBJ databases">
        <title>A near-complete genome assembly of Cinchona calisaya.</title>
        <authorList>
            <person name="Lian D.C."/>
            <person name="Zhao X.W."/>
            <person name="Wei L."/>
        </authorList>
    </citation>
    <scope>NUCLEOTIDE SEQUENCE [LARGE SCALE GENOMIC DNA]</scope>
    <source>
        <tissue evidence="4">Nenye</tissue>
    </source>
</reference>
<name>A0ABD2ZSN4_9GENT</name>
<dbReference type="InterPro" id="IPR050667">
    <property type="entry name" value="PPR-containing_protein"/>
</dbReference>
<dbReference type="Proteomes" id="UP001630127">
    <property type="component" value="Unassembled WGS sequence"/>
</dbReference>
<keyword evidence="5" id="KW-1185">Reference proteome</keyword>
<evidence type="ECO:0000313" key="4">
    <source>
        <dbReference type="EMBL" id="KAL3522023.1"/>
    </source>
</evidence>
<evidence type="ECO:0008006" key="6">
    <source>
        <dbReference type="Google" id="ProtNLM"/>
    </source>
</evidence>
<dbReference type="AlphaFoldDB" id="A0ABD2ZSN4"/>
<dbReference type="InterPro" id="IPR002885">
    <property type="entry name" value="PPR_rpt"/>
</dbReference>
<feature type="repeat" description="PPR" evidence="3">
    <location>
        <begin position="279"/>
        <end position="313"/>
    </location>
</feature>
<accession>A0ABD2ZSN4</accession>
<dbReference type="PROSITE" id="PS51375">
    <property type="entry name" value="PPR"/>
    <property type="match status" value="4"/>
</dbReference>
<organism evidence="4 5">
    <name type="scientific">Cinchona calisaya</name>
    <dbReference type="NCBI Taxonomy" id="153742"/>
    <lineage>
        <taxon>Eukaryota</taxon>
        <taxon>Viridiplantae</taxon>
        <taxon>Streptophyta</taxon>
        <taxon>Embryophyta</taxon>
        <taxon>Tracheophyta</taxon>
        <taxon>Spermatophyta</taxon>
        <taxon>Magnoliopsida</taxon>
        <taxon>eudicotyledons</taxon>
        <taxon>Gunneridae</taxon>
        <taxon>Pentapetalae</taxon>
        <taxon>asterids</taxon>
        <taxon>lamiids</taxon>
        <taxon>Gentianales</taxon>
        <taxon>Rubiaceae</taxon>
        <taxon>Cinchonoideae</taxon>
        <taxon>Cinchoneae</taxon>
        <taxon>Cinchona</taxon>
    </lineage>
</organism>
<dbReference type="SUPFAM" id="SSF48452">
    <property type="entry name" value="TPR-like"/>
    <property type="match status" value="1"/>
</dbReference>